<protein>
    <recommendedName>
        <fullName evidence="2">RNA 2',3'-cyclic phosphodiesterase</fullName>
        <shortName evidence="2">RNA 2',3'-CPDase</shortName>
        <ecNumber evidence="2">3.1.4.58</ecNumber>
    </recommendedName>
</protein>
<dbReference type="InterPro" id="IPR009097">
    <property type="entry name" value="Cyclic_Pdiesterase"/>
</dbReference>
<dbReference type="InterPro" id="IPR004175">
    <property type="entry name" value="RNA_CPDase"/>
</dbReference>
<comment type="catalytic activity">
    <reaction evidence="2">
        <text>a 3'-end 2',3'-cyclophospho-ribonucleotide-RNA + H2O = a 3'-end 2'-phospho-ribonucleotide-RNA + H(+)</text>
        <dbReference type="Rhea" id="RHEA:11828"/>
        <dbReference type="Rhea" id="RHEA-COMP:10464"/>
        <dbReference type="Rhea" id="RHEA-COMP:17353"/>
        <dbReference type="ChEBI" id="CHEBI:15377"/>
        <dbReference type="ChEBI" id="CHEBI:15378"/>
        <dbReference type="ChEBI" id="CHEBI:83064"/>
        <dbReference type="ChEBI" id="CHEBI:173113"/>
        <dbReference type="EC" id="3.1.4.58"/>
    </reaction>
</comment>
<dbReference type="Proteomes" id="UP000240880">
    <property type="component" value="Unassembled WGS sequence"/>
</dbReference>
<feature type="domain" description="Phosphoesterase HXTX" evidence="3">
    <location>
        <begin position="97"/>
        <end position="174"/>
    </location>
</feature>
<dbReference type="InterPro" id="IPR014051">
    <property type="entry name" value="Phosphoesterase_HXTX"/>
</dbReference>
<organism evidence="4 5">
    <name type="scientific">Candidatus Marsarchaeota G1 archaeon OSP_D</name>
    <dbReference type="NCBI Taxonomy" id="1978155"/>
    <lineage>
        <taxon>Archaea</taxon>
        <taxon>Candidatus Marsarchaeota</taxon>
        <taxon>Candidatus Marsarchaeota group 1</taxon>
    </lineage>
</organism>
<feature type="short sequence motif" description="HXTX 1" evidence="2">
    <location>
        <begin position="42"/>
        <end position="45"/>
    </location>
</feature>
<dbReference type="HAMAP" id="MF_01940">
    <property type="entry name" value="RNA_CPDase"/>
    <property type="match status" value="1"/>
</dbReference>
<gene>
    <name evidence="4" type="ORF">B9Q01_06700</name>
</gene>
<evidence type="ECO:0000313" key="4">
    <source>
        <dbReference type="EMBL" id="PSN82882.1"/>
    </source>
</evidence>
<dbReference type="PANTHER" id="PTHR35561:SF1">
    <property type="entry name" value="RNA 2',3'-CYCLIC PHOSPHODIESTERASE"/>
    <property type="match status" value="1"/>
</dbReference>
<reference evidence="4 5" key="1">
    <citation type="submission" date="2017-04" db="EMBL/GenBank/DDBJ databases">
        <title>Novel microbial lineages endemic to geothermal iron-oxide mats fill important gaps in the evolutionary history of Archaea.</title>
        <authorList>
            <person name="Jay Z.J."/>
            <person name="Beam J.P."/>
            <person name="Dlakic M."/>
            <person name="Rusch D.B."/>
            <person name="Kozubal M.A."/>
            <person name="Inskeep W.P."/>
        </authorList>
    </citation>
    <scope>NUCLEOTIDE SEQUENCE [LARGE SCALE GENOMIC DNA]</scope>
    <source>
        <strain evidence="4">OSP_D</strain>
    </source>
</reference>
<name>A0A2R6A8Y2_9ARCH</name>
<comment type="function">
    <text evidence="2">Hydrolyzes RNA 2',3'-cyclic phosphodiester to an RNA 2'-phosphomonoester.</text>
</comment>
<dbReference type="SUPFAM" id="SSF55144">
    <property type="entry name" value="LigT-like"/>
    <property type="match status" value="1"/>
</dbReference>
<comment type="caution">
    <text evidence="4">The sequence shown here is derived from an EMBL/GenBank/DDBJ whole genome shotgun (WGS) entry which is preliminary data.</text>
</comment>
<dbReference type="EC" id="3.1.4.58" evidence="2"/>
<evidence type="ECO:0000256" key="1">
    <source>
        <dbReference type="ARBA" id="ARBA00022801"/>
    </source>
</evidence>
<feature type="active site" description="Proton donor" evidence="2">
    <location>
        <position position="42"/>
    </location>
</feature>
<dbReference type="GO" id="GO:0004113">
    <property type="term" value="F:2',3'-cyclic-nucleotide 3'-phosphodiesterase activity"/>
    <property type="evidence" value="ECO:0007669"/>
    <property type="project" value="InterPro"/>
</dbReference>
<evidence type="ECO:0000313" key="5">
    <source>
        <dbReference type="Proteomes" id="UP000240880"/>
    </source>
</evidence>
<evidence type="ECO:0000256" key="2">
    <source>
        <dbReference type="HAMAP-Rule" id="MF_01940"/>
    </source>
</evidence>
<accession>A0A2R6A8Y2</accession>
<dbReference type="Gene3D" id="3.90.1140.10">
    <property type="entry name" value="Cyclic phosphodiesterase"/>
    <property type="match status" value="1"/>
</dbReference>
<feature type="active site" description="Proton acceptor" evidence="2">
    <location>
        <position position="127"/>
    </location>
</feature>
<dbReference type="AlphaFoldDB" id="A0A2R6A8Y2"/>
<keyword evidence="1 2" id="KW-0378">Hydrolase</keyword>
<dbReference type="EMBL" id="NEXC01000047">
    <property type="protein sequence ID" value="PSN82882.1"/>
    <property type="molecule type" value="Genomic_DNA"/>
</dbReference>
<dbReference type="Pfam" id="PF02834">
    <property type="entry name" value="LigT_PEase"/>
    <property type="match status" value="2"/>
</dbReference>
<dbReference type="PANTHER" id="PTHR35561">
    <property type="entry name" value="RNA 2',3'-CYCLIC PHOSPHODIESTERASE"/>
    <property type="match status" value="1"/>
</dbReference>
<dbReference type="GO" id="GO:0008664">
    <property type="term" value="F:RNA 2',3'-cyclic 3'-phosphodiesterase activity"/>
    <property type="evidence" value="ECO:0007669"/>
    <property type="project" value="UniProtKB-EC"/>
</dbReference>
<keyword evidence="4" id="KW-0436">Ligase</keyword>
<feature type="short sequence motif" description="HXTX 2" evidence="2">
    <location>
        <begin position="127"/>
        <end position="130"/>
    </location>
</feature>
<sequence length="185" mass="21364">MLRLFVSCDLEDAKTIEKLVNFQRRVFGGMEGLKLVEPQNLHFTLAFLGEQKEDELQKIKRALDELQFEPIKAELRGIGGFPSLRNPRVVVLEVRRGREQLEELAKNTRLLLDSVSVWYDKKPFVPHITLARVKTPTRRLSETLMLNMDEEFGEVQLTHVRLKKSDLKPTGPVYTTLHEVKAKSL</sequence>
<dbReference type="GO" id="GO:0016874">
    <property type="term" value="F:ligase activity"/>
    <property type="evidence" value="ECO:0007669"/>
    <property type="project" value="UniProtKB-KW"/>
</dbReference>
<comment type="similarity">
    <text evidence="2">Belongs to the 2H phosphoesterase superfamily. ThpR family.</text>
</comment>
<feature type="domain" description="Phosphoesterase HXTX" evidence="3">
    <location>
        <begin position="15"/>
        <end position="90"/>
    </location>
</feature>
<dbReference type="NCBIfam" id="TIGR02258">
    <property type="entry name" value="2_5_ligase"/>
    <property type="match status" value="1"/>
</dbReference>
<evidence type="ECO:0000259" key="3">
    <source>
        <dbReference type="Pfam" id="PF02834"/>
    </source>
</evidence>
<proteinExistence type="inferred from homology"/>